<evidence type="ECO:0000313" key="2">
    <source>
        <dbReference type="Proteomes" id="UP000775872"/>
    </source>
</evidence>
<evidence type="ECO:0008006" key="3">
    <source>
        <dbReference type="Google" id="ProtNLM"/>
    </source>
</evidence>
<comment type="caution">
    <text evidence="1">The sequence shown here is derived from an EMBL/GenBank/DDBJ whole genome shotgun (WGS) entry which is preliminary data.</text>
</comment>
<dbReference type="OrthoDB" id="3481168at2759"/>
<protein>
    <recommendedName>
        <fullName evidence="3">Metallo-beta-lactamase domain-containing protein</fullName>
    </recommendedName>
</protein>
<dbReference type="InterPro" id="IPR036866">
    <property type="entry name" value="RibonucZ/Hydroxyglut_hydro"/>
</dbReference>
<dbReference type="Gene3D" id="3.60.15.10">
    <property type="entry name" value="Ribonuclease Z/Hydroxyacylglutathione hydrolase-like"/>
    <property type="match status" value="1"/>
</dbReference>
<gene>
    <name evidence="1" type="ORF">CSOL1703_00016552</name>
</gene>
<dbReference type="EMBL" id="CABFOC020000050">
    <property type="protein sequence ID" value="CAH0054483.1"/>
    <property type="molecule type" value="Genomic_DNA"/>
</dbReference>
<organism evidence="1 2">
    <name type="scientific">Clonostachys solani</name>
    <dbReference type="NCBI Taxonomy" id="160281"/>
    <lineage>
        <taxon>Eukaryota</taxon>
        <taxon>Fungi</taxon>
        <taxon>Dikarya</taxon>
        <taxon>Ascomycota</taxon>
        <taxon>Pezizomycotina</taxon>
        <taxon>Sordariomycetes</taxon>
        <taxon>Hypocreomycetidae</taxon>
        <taxon>Hypocreales</taxon>
        <taxon>Bionectriaceae</taxon>
        <taxon>Clonostachys</taxon>
    </lineage>
</organism>
<proteinExistence type="predicted"/>
<reference evidence="2" key="1">
    <citation type="submission" date="2019-06" db="EMBL/GenBank/DDBJ databases">
        <authorList>
            <person name="Broberg M."/>
        </authorList>
    </citation>
    <scope>NUCLEOTIDE SEQUENCE [LARGE SCALE GENOMIC DNA]</scope>
</reference>
<reference evidence="1 2" key="2">
    <citation type="submission" date="2021-10" db="EMBL/GenBank/DDBJ databases">
        <authorList>
            <person name="Piombo E."/>
        </authorList>
    </citation>
    <scope>NUCLEOTIDE SEQUENCE [LARGE SCALE GENOMIC DNA]</scope>
</reference>
<dbReference type="SUPFAM" id="SSF56281">
    <property type="entry name" value="Metallo-hydrolase/oxidoreductase"/>
    <property type="match status" value="1"/>
</dbReference>
<dbReference type="Proteomes" id="UP000775872">
    <property type="component" value="Unassembled WGS sequence"/>
</dbReference>
<sequence>LWHSLTLQRHCLPDGIILLKISWIKLWLHSVEKMSFQHLMELPTTLPRQRRHLQSEFTTQLILYSVYRSRSLMQSYNLYHADTPIAVSGSQNISFSFDSGELTQRIDRKFHPSEYWSWATPSNDDFDHSLVVHGGENGFACYIRGNNQVWLPTNLASGYTDGKERHIGIRHANTFASSYLLVIAALAEYFVLHGNMLSPKLLLQVKMHENINYVDVEINGASMPAVYDPAFDITIIFDSSSHLPHIVRAEENHMIYGPSTNDLYLSSYKAVQGIKFPHIVQTVYNSSTQKLDAVIEDYIIEEIAVNPGFPNDFFSGLPEGEGFFPKSAPRKIEGFTHDRITEFSSNGLWSGLTNSTVDGIKHDRPVPGLPNTHWLTLDDDTLGVKQFIIEFEDHVIVGDAPPQWTKEVILWIEKNIQKPIKYLWWQPTHHHRDHSGGASQYVKLGAKLIVPEVAAKYWASIPNAELIVFNETHPYVHSDDKYQAWFLWEKEATHAIDFSYAFITKKCPTEKSDVAVIEADVWHPGMPDAQNDRQLMREWLNQVDKDGVPDKAYVLPTHGQVRHLKELTEHADYVYPLKGVKDWMAGGGICSEA</sequence>
<feature type="non-terminal residue" evidence="1">
    <location>
        <position position="1"/>
    </location>
</feature>
<name>A0A9N9ZF72_9HYPO</name>
<dbReference type="AlphaFoldDB" id="A0A9N9ZF72"/>
<keyword evidence="2" id="KW-1185">Reference proteome</keyword>
<accession>A0A9N9ZF72</accession>
<evidence type="ECO:0000313" key="1">
    <source>
        <dbReference type="EMBL" id="CAH0054483.1"/>
    </source>
</evidence>